<accession>A0A7I7X3W7</accession>
<proteinExistence type="predicted"/>
<dbReference type="AlphaFoldDB" id="A0A7I7X3W7"/>
<keyword evidence="2" id="KW-1185">Reference proteome</keyword>
<organism evidence="1 2">
    <name type="scientific">Mycolicibacter hiberniae</name>
    <dbReference type="NCBI Taxonomy" id="29314"/>
    <lineage>
        <taxon>Bacteria</taxon>
        <taxon>Bacillati</taxon>
        <taxon>Actinomycetota</taxon>
        <taxon>Actinomycetes</taxon>
        <taxon>Mycobacteriales</taxon>
        <taxon>Mycobacteriaceae</taxon>
        <taxon>Mycolicibacter</taxon>
    </lineage>
</organism>
<dbReference type="EMBL" id="AP022609">
    <property type="protein sequence ID" value="BBZ24366.1"/>
    <property type="molecule type" value="Genomic_DNA"/>
</dbReference>
<dbReference type="Proteomes" id="UP000467260">
    <property type="component" value="Chromosome"/>
</dbReference>
<evidence type="ECO:0000313" key="2">
    <source>
        <dbReference type="Proteomes" id="UP000467260"/>
    </source>
</evidence>
<reference evidence="1 2" key="1">
    <citation type="journal article" date="2019" name="Emerg. Microbes Infect.">
        <title>Comprehensive subspecies identification of 175 nontuberculous mycobacteria species based on 7547 genomic profiles.</title>
        <authorList>
            <person name="Matsumoto Y."/>
            <person name="Kinjo T."/>
            <person name="Motooka D."/>
            <person name="Nabeya D."/>
            <person name="Jung N."/>
            <person name="Uechi K."/>
            <person name="Horii T."/>
            <person name="Iida T."/>
            <person name="Fujita J."/>
            <person name="Nakamura S."/>
        </authorList>
    </citation>
    <scope>NUCLEOTIDE SEQUENCE [LARGE SCALE GENOMIC DNA]</scope>
    <source>
        <strain evidence="1 2">JCM 13571</strain>
    </source>
</reference>
<evidence type="ECO:0000313" key="1">
    <source>
        <dbReference type="EMBL" id="BBZ24366.1"/>
    </source>
</evidence>
<gene>
    <name evidence="1" type="ORF">MHIB_27840</name>
</gene>
<dbReference type="KEGG" id="mhib:MHIB_27840"/>
<protein>
    <submittedName>
        <fullName evidence="1">Uncharacterized protein</fullName>
    </submittedName>
</protein>
<name>A0A7I7X3W7_9MYCO</name>
<sequence length="70" mass="7868">MAAGSLRSQVACWEAGVWWARTSTASTQSPRWWKYAAVAAPIPDPAPTTTTLRRWLVILASLLMHPKYRQ</sequence>